<protein>
    <submittedName>
        <fullName evidence="4">Cyanophycin synthetase</fullName>
    </submittedName>
</protein>
<dbReference type="InterPro" id="IPR011761">
    <property type="entry name" value="ATP-grasp"/>
</dbReference>
<dbReference type="GO" id="GO:0046872">
    <property type="term" value="F:metal ion binding"/>
    <property type="evidence" value="ECO:0007669"/>
    <property type="project" value="InterPro"/>
</dbReference>
<dbReference type="SUPFAM" id="SSF56059">
    <property type="entry name" value="Glutathione synthetase ATP-binding domain-like"/>
    <property type="match status" value="1"/>
</dbReference>
<dbReference type="InterPro" id="IPR011095">
    <property type="entry name" value="Dala_Dala_lig_C"/>
</dbReference>
<keyword evidence="2" id="KW-0067">ATP-binding</keyword>
<feature type="domain" description="ATP-grasp" evidence="3">
    <location>
        <begin position="66"/>
        <end position="325"/>
    </location>
</feature>
<dbReference type="Pfam" id="PF07478">
    <property type="entry name" value="Dala_Dala_lig_C"/>
    <property type="match status" value="1"/>
</dbReference>
<name>A0A7D7LG05_9NOSO</name>
<keyword evidence="1" id="KW-0436">Ligase</keyword>
<evidence type="ECO:0000256" key="1">
    <source>
        <dbReference type="ARBA" id="ARBA00022598"/>
    </source>
</evidence>
<dbReference type="Gene3D" id="3.30.470.20">
    <property type="entry name" value="ATP-grasp fold, B domain"/>
    <property type="match status" value="2"/>
</dbReference>
<accession>A0A7D7LG05</accession>
<dbReference type="KEGG" id="ned:HUN01_19780"/>
<dbReference type="GO" id="GO:0008716">
    <property type="term" value="F:D-alanine-D-alanine ligase activity"/>
    <property type="evidence" value="ECO:0007669"/>
    <property type="project" value="InterPro"/>
</dbReference>
<keyword evidence="2" id="KW-0547">Nucleotide-binding</keyword>
<evidence type="ECO:0000313" key="4">
    <source>
        <dbReference type="EMBL" id="QMS89712.1"/>
    </source>
</evidence>
<keyword evidence="5" id="KW-1185">Reference proteome</keyword>
<dbReference type="GO" id="GO:0005737">
    <property type="term" value="C:cytoplasm"/>
    <property type="evidence" value="ECO:0007669"/>
    <property type="project" value="TreeGrafter"/>
</dbReference>
<dbReference type="PANTHER" id="PTHR21621:SF0">
    <property type="entry name" value="BETA-CITRYLGLUTAMATE SYNTHASE B-RELATED"/>
    <property type="match status" value="1"/>
</dbReference>
<gene>
    <name evidence="4" type="ORF">HUN01_19780</name>
</gene>
<dbReference type="PROSITE" id="PS50975">
    <property type="entry name" value="ATP_GRASP"/>
    <property type="match status" value="1"/>
</dbReference>
<dbReference type="GO" id="GO:0018169">
    <property type="term" value="F:ribosomal S6-glutamic acid ligase activity"/>
    <property type="evidence" value="ECO:0007669"/>
    <property type="project" value="TreeGrafter"/>
</dbReference>
<dbReference type="RefSeq" id="WP_181927630.1">
    <property type="nucleotide sequence ID" value="NZ_CP054698.1"/>
</dbReference>
<proteinExistence type="predicted"/>
<evidence type="ECO:0000313" key="5">
    <source>
        <dbReference type="Proteomes" id="UP000514713"/>
    </source>
</evidence>
<dbReference type="InterPro" id="IPR013651">
    <property type="entry name" value="ATP-grasp_RimK-type"/>
</dbReference>
<dbReference type="Gene3D" id="3.30.1490.20">
    <property type="entry name" value="ATP-grasp fold, A domain"/>
    <property type="match status" value="1"/>
</dbReference>
<reference evidence="5" key="1">
    <citation type="submission" date="2020-06" db="EMBL/GenBank/DDBJ databases">
        <title>Nostoc edaphicum CCNP1411 genome.</title>
        <authorList>
            <person name="Fidor A."/>
            <person name="Grabski M."/>
            <person name="Gawor J."/>
            <person name="Gromadka R."/>
            <person name="Wegrzyn G."/>
            <person name="Mazur-Marzec H."/>
        </authorList>
    </citation>
    <scope>NUCLEOTIDE SEQUENCE [LARGE SCALE GENOMIC DNA]</scope>
    <source>
        <strain evidence="5">CCNP1411</strain>
    </source>
</reference>
<dbReference type="PANTHER" id="PTHR21621">
    <property type="entry name" value="RIBOSOMAL PROTEIN S6 MODIFICATION PROTEIN"/>
    <property type="match status" value="1"/>
</dbReference>
<evidence type="ECO:0000259" key="3">
    <source>
        <dbReference type="PROSITE" id="PS50975"/>
    </source>
</evidence>
<dbReference type="GO" id="GO:0005524">
    <property type="term" value="F:ATP binding"/>
    <property type="evidence" value="ECO:0007669"/>
    <property type="project" value="UniProtKB-UniRule"/>
</dbReference>
<dbReference type="Proteomes" id="UP000514713">
    <property type="component" value="Chromosome"/>
</dbReference>
<dbReference type="InterPro" id="IPR013815">
    <property type="entry name" value="ATP_grasp_subdomain_1"/>
</dbReference>
<organism evidence="4 5">
    <name type="scientific">Nostoc edaphicum CCNP1411</name>
    <dbReference type="NCBI Taxonomy" id="1472755"/>
    <lineage>
        <taxon>Bacteria</taxon>
        <taxon>Bacillati</taxon>
        <taxon>Cyanobacteriota</taxon>
        <taxon>Cyanophyceae</taxon>
        <taxon>Nostocales</taxon>
        <taxon>Nostocaceae</taxon>
        <taxon>Nostoc</taxon>
    </lineage>
</organism>
<dbReference type="Pfam" id="PF08443">
    <property type="entry name" value="RimK"/>
    <property type="match status" value="1"/>
</dbReference>
<dbReference type="GO" id="GO:0009432">
    <property type="term" value="P:SOS response"/>
    <property type="evidence" value="ECO:0007669"/>
    <property type="project" value="TreeGrafter"/>
</dbReference>
<sequence length="333" mass="37775">METPFVTSIIQKVAEKIGAVVLVDPECTFVGLITFRNGNKTFFRSSRFSINSSGSVAIAKDKGVSSFFLNKFGYKVTEGQTFFSEELCEELANTRNIDTGLYYAKELGFPVIVKPINLSKGVFVTKVHNKQEYYQAAKKILQKTSVFIVERFYSGNDYRIVVLDDEVISAYQRIPLFIMGDGQSNVLELMQEKQETFIKNGRKEIIDFEDYRIKKNLRRRKLNFNTVIPKNNIVYLLDNANLSTGGEAVDFTENIHPDFQKLAISIAKDMELRLAGVDILTSDITSPIVDYTIIEINGAPSLTHYASFGEVQTKRVENLYLKVLKALENENFD</sequence>
<evidence type="ECO:0000256" key="2">
    <source>
        <dbReference type="PROSITE-ProRule" id="PRU00409"/>
    </source>
</evidence>
<dbReference type="EMBL" id="CP054698">
    <property type="protein sequence ID" value="QMS89712.1"/>
    <property type="molecule type" value="Genomic_DNA"/>
</dbReference>
<dbReference type="AlphaFoldDB" id="A0A7D7LG05"/>